<evidence type="ECO:0000256" key="4">
    <source>
        <dbReference type="ARBA" id="ARBA00023136"/>
    </source>
</evidence>
<dbReference type="RefSeq" id="WP_018968054.1">
    <property type="nucleotide sequence ID" value="NZ_KB899220.1"/>
</dbReference>
<name>A0A069QLD9_HOYLO</name>
<dbReference type="AlphaFoldDB" id="A0A069QLD9"/>
<evidence type="ECO:0000256" key="6">
    <source>
        <dbReference type="SAM" id="SignalP"/>
    </source>
</evidence>
<dbReference type="Gene3D" id="1.25.40.390">
    <property type="match status" value="1"/>
</dbReference>
<keyword evidence="4" id="KW-0472">Membrane</keyword>
<evidence type="ECO:0000313" key="9">
    <source>
        <dbReference type="EMBL" id="KDR52854.1"/>
    </source>
</evidence>
<dbReference type="SUPFAM" id="SSF48452">
    <property type="entry name" value="TPR-like"/>
    <property type="match status" value="1"/>
</dbReference>
<dbReference type="Pfam" id="PF14322">
    <property type="entry name" value="SusD-like_3"/>
    <property type="match status" value="1"/>
</dbReference>
<organism evidence="9 10">
    <name type="scientific">Hoylesella loescheii DSM 19665 = JCM 12249 = ATCC 15930</name>
    <dbReference type="NCBI Taxonomy" id="1122985"/>
    <lineage>
        <taxon>Bacteria</taxon>
        <taxon>Pseudomonadati</taxon>
        <taxon>Bacteroidota</taxon>
        <taxon>Bacteroidia</taxon>
        <taxon>Bacteroidales</taxon>
        <taxon>Prevotellaceae</taxon>
        <taxon>Hoylesella</taxon>
    </lineage>
</organism>
<reference evidence="9 10" key="1">
    <citation type="submission" date="2013-08" db="EMBL/GenBank/DDBJ databases">
        <authorList>
            <person name="Weinstock G."/>
            <person name="Sodergren E."/>
            <person name="Wylie T."/>
            <person name="Fulton L."/>
            <person name="Fulton R."/>
            <person name="Fronick C."/>
            <person name="O'Laughlin M."/>
            <person name="Godfrey J."/>
            <person name="Miner T."/>
            <person name="Herter B."/>
            <person name="Appelbaum E."/>
            <person name="Cordes M."/>
            <person name="Lek S."/>
            <person name="Wollam A."/>
            <person name="Pepin K.H."/>
            <person name="Palsikar V.B."/>
            <person name="Mitreva M."/>
            <person name="Wilson R.K."/>
        </authorList>
    </citation>
    <scope>NUCLEOTIDE SEQUENCE [LARGE SCALE GENOMIC DNA]</scope>
    <source>
        <strain evidence="9 10">ATCC 15930</strain>
    </source>
</reference>
<evidence type="ECO:0000256" key="3">
    <source>
        <dbReference type="ARBA" id="ARBA00022729"/>
    </source>
</evidence>
<evidence type="ECO:0000256" key="5">
    <source>
        <dbReference type="ARBA" id="ARBA00023237"/>
    </source>
</evidence>
<proteinExistence type="inferred from homology"/>
<dbReference type="InterPro" id="IPR012944">
    <property type="entry name" value="SusD_RagB_dom"/>
</dbReference>
<dbReference type="GO" id="GO:0009279">
    <property type="term" value="C:cell outer membrane"/>
    <property type="evidence" value="ECO:0007669"/>
    <property type="project" value="UniProtKB-SubCell"/>
</dbReference>
<evidence type="ECO:0000256" key="1">
    <source>
        <dbReference type="ARBA" id="ARBA00004442"/>
    </source>
</evidence>
<comment type="caution">
    <text evidence="9">The sequence shown here is derived from an EMBL/GenBank/DDBJ whole genome shotgun (WGS) entry which is preliminary data.</text>
</comment>
<dbReference type="EMBL" id="JNGW01000043">
    <property type="protein sequence ID" value="KDR52854.1"/>
    <property type="molecule type" value="Genomic_DNA"/>
</dbReference>
<comment type="subcellular location">
    <subcellularLocation>
        <location evidence="1">Cell outer membrane</location>
    </subcellularLocation>
</comment>
<dbReference type="Pfam" id="PF07980">
    <property type="entry name" value="SusD_RagB"/>
    <property type="match status" value="1"/>
</dbReference>
<dbReference type="InterPro" id="IPR033985">
    <property type="entry name" value="SusD-like_N"/>
</dbReference>
<dbReference type="PATRIC" id="fig|1122985.7.peg.1129"/>
<dbReference type="eggNOG" id="COG0457">
    <property type="taxonomic scope" value="Bacteria"/>
</dbReference>
<evidence type="ECO:0000313" key="10">
    <source>
        <dbReference type="Proteomes" id="UP000027442"/>
    </source>
</evidence>
<dbReference type="HOGENOM" id="CLU_015553_3_5_10"/>
<comment type="similarity">
    <text evidence="2">Belongs to the SusD family.</text>
</comment>
<evidence type="ECO:0000259" key="7">
    <source>
        <dbReference type="Pfam" id="PF07980"/>
    </source>
</evidence>
<evidence type="ECO:0000259" key="8">
    <source>
        <dbReference type="Pfam" id="PF14322"/>
    </source>
</evidence>
<keyword evidence="5" id="KW-0998">Cell outer membrane</keyword>
<feature type="signal peptide" evidence="6">
    <location>
        <begin position="1"/>
        <end position="20"/>
    </location>
</feature>
<dbReference type="Proteomes" id="UP000027442">
    <property type="component" value="Unassembled WGS sequence"/>
</dbReference>
<feature type="domain" description="RagB/SusD" evidence="7">
    <location>
        <begin position="344"/>
        <end position="463"/>
    </location>
</feature>
<dbReference type="InterPro" id="IPR011990">
    <property type="entry name" value="TPR-like_helical_dom_sf"/>
</dbReference>
<dbReference type="PROSITE" id="PS51257">
    <property type="entry name" value="PROKAR_LIPOPROTEIN"/>
    <property type="match status" value="1"/>
</dbReference>
<gene>
    <name evidence="9" type="ORF">HMPREF1991_01088</name>
</gene>
<accession>A0A069QLD9</accession>
<protein>
    <recommendedName>
        <fullName evidence="11">SusD-like N-terminal domain-containing protein</fullName>
    </recommendedName>
</protein>
<evidence type="ECO:0000256" key="2">
    <source>
        <dbReference type="ARBA" id="ARBA00006275"/>
    </source>
</evidence>
<feature type="domain" description="SusD-like N-terminal" evidence="8">
    <location>
        <begin position="84"/>
        <end position="221"/>
    </location>
</feature>
<feature type="chain" id="PRO_5001665590" description="SusD-like N-terminal domain-containing protein" evidence="6">
    <location>
        <begin position="21"/>
        <end position="484"/>
    </location>
</feature>
<keyword evidence="10" id="KW-1185">Reference proteome</keyword>
<evidence type="ECO:0008006" key="11">
    <source>
        <dbReference type="Google" id="ProtNLM"/>
    </source>
</evidence>
<keyword evidence="3 6" id="KW-0732">Signal</keyword>
<sequence length="484" mass="54924">MKRTTYWINLLAGLVAVVFATSCNNFLDVHPAGEVDESEQFGSIRGYRNAMYGVYGSMAASNLYGKNLSYGFVDQLGQLFGYDNSSETSYFVSQYDYLRSDVRTIVDGIWEGQYQTISYVNNVLRNAESPQFNHKELAFMRGECHGLRAFLHFDLVRLFAEDYQRSNASTRGIPYATTFDLNNKQLLTLHETFNAILKDLDEAERLLADDNEVNIEQTPTSDYLKGRAAFFNKYAVAATKARVYYAMGDTANAAKYARQVIAATSNFSLKKLTSMVNVKRFPATGELIFGLYNNTLSAEISSIFLSQTARGTFTEGRRDLEELYETSAFSATSADLRYTGYYRQNTTSDGIKTYSFVRLLESDAQVNTSPLQGFTLIRLPEMYYILSECTYDNNKEEAVRLLNVVRTSRGLEAVADAKVADRTAFDKEMLRERMREMPGEGQTFFALKHYNKAFSDYRGISTYQPSSTIFVLPWPEREKEYGGQ</sequence>